<evidence type="ECO:0000313" key="4">
    <source>
        <dbReference type="Proteomes" id="UP001218188"/>
    </source>
</evidence>
<sequence length="646" mass="72575">MARTKQVAKKRDRSPTPDEEPPLWDMEPPRMPKAQMMPQAGVDVHPRPSFNDLANQHSLYEHTRCLDWTLHRTLNIPHCRQSFQCAICEAYLKHLQDARLADGLREGKALKPRPPRSRSQQSSKSQSEDDEDEDDESEDDESEDEREVRRLDEDDDSLMDPLFRLKDLRGKIRTLGWFNYRAERSQDAGGFAAISMQLAEVELKKEGALSQNAELQAKLQMVTQHADNTSAELRMRLAEAEKKRDDAVSRNAELEAQLQLVAHHADNTSAELHMRLDEAEKKRDDVLRQNAELQAQLQLVRQYADNSSAELRLRLDGAEKKKEEARLQNAELQIQLQLTTQNADNAYTELRMRLESALSDAANTRADLSLARTDGDQARADRDRALQEVSSAQQQVASLSQELANVDSLRPRKRSQPSAAVLGNRLTFAPGIPLPPNETDQDQLWHALHRMARPKPADDPLLIAHFLQHNEETNFKGIPTSGPEWVIDLRDVRGYREVESRVPGKVKGEGPDARFYRIHSLTRVLEVLAVPGKYSALLSSLDKQVAPIASLTPCVFGPNPFSLSDGEVAALLADKGLTVALADDSWQYCYKHLEAHAARPDQSTTKQLLTLWNTISAAAPAPPPGLQSPAADRYPRTVPSKIRKGR</sequence>
<dbReference type="AlphaFoldDB" id="A0AAD6T2Z4"/>
<reference evidence="3" key="1">
    <citation type="submission" date="2023-03" db="EMBL/GenBank/DDBJ databases">
        <title>Massive genome expansion in bonnet fungi (Mycena s.s.) driven by repeated elements and novel gene families across ecological guilds.</title>
        <authorList>
            <consortium name="Lawrence Berkeley National Laboratory"/>
            <person name="Harder C.B."/>
            <person name="Miyauchi S."/>
            <person name="Viragh M."/>
            <person name="Kuo A."/>
            <person name="Thoen E."/>
            <person name="Andreopoulos B."/>
            <person name="Lu D."/>
            <person name="Skrede I."/>
            <person name="Drula E."/>
            <person name="Henrissat B."/>
            <person name="Morin E."/>
            <person name="Kohler A."/>
            <person name="Barry K."/>
            <person name="LaButti K."/>
            <person name="Morin E."/>
            <person name="Salamov A."/>
            <person name="Lipzen A."/>
            <person name="Mereny Z."/>
            <person name="Hegedus B."/>
            <person name="Baldrian P."/>
            <person name="Stursova M."/>
            <person name="Weitz H."/>
            <person name="Taylor A."/>
            <person name="Grigoriev I.V."/>
            <person name="Nagy L.G."/>
            <person name="Martin F."/>
            <person name="Kauserud H."/>
        </authorList>
    </citation>
    <scope>NUCLEOTIDE SEQUENCE</scope>
    <source>
        <strain evidence="3">CBHHK200</strain>
    </source>
</reference>
<accession>A0AAD6T2Z4</accession>
<evidence type="ECO:0000313" key="3">
    <source>
        <dbReference type="EMBL" id="KAJ7038734.1"/>
    </source>
</evidence>
<keyword evidence="1" id="KW-0175">Coiled coil</keyword>
<proteinExistence type="predicted"/>
<gene>
    <name evidence="3" type="ORF">C8F04DRAFT_1255656</name>
</gene>
<protein>
    <submittedName>
        <fullName evidence="3">Uncharacterized protein</fullName>
    </submittedName>
</protein>
<feature type="coiled-coil region" evidence="1">
    <location>
        <begin position="375"/>
        <end position="409"/>
    </location>
</feature>
<feature type="region of interest" description="Disordered" evidence="2">
    <location>
        <begin position="619"/>
        <end position="646"/>
    </location>
</feature>
<name>A0AAD6T2Z4_9AGAR</name>
<dbReference type="Proteomes" id="UP001218188">
    <property type="component" value="Unassembled WGS sequence"/>
</dbReference>
<dbReference type="EMBL" id="JARJCM010000030">
    <property type="protein sequence ID" value="KAJ7038734.1"/>
    <property type="molecule type" value="Genomic_DNA"/>
</dbReference>
<feature type="region of interest" description="Disordered" evidence="2">
    <location>
        <begin position="1"/>
        <end position="34"/>
    </location>
</feature>
<comment type="caution">
    <text evidence="3">The sequence shown here is derived from an EMBL/GenBank/DDBJ whole genome shotgun (WGS) entry which is preliminary data.</text>
</comment>
<organism evidence="3 4">
    <name type="scientific">Mycena alexandri</name>
    <dbReference type="NCBI Taxonomy" id="1745969"/>
    <lineage>
        <taxon>Eukaryota</taxon>
        <taxon>Fungi</taxon>
        <taxon>Dikarya</taxon>
        <taxon>Basidiomycota</taxon>
        <taxon>Agaricomycotina</taxon>
        <taxon>Agaricomycetes</taxon>
        <taxon>Agaricomycetidae</taxon>
        <taxon>Agaricales</taxon>
        <taxon>Marasmiineae</taxon>
        <taxon>Mycenaceae</taxon>
        <taxon>Mycena</taxon>
    </lineage>
</organism>
<keyword evidence="4" id="KW-1185">Reference proteome</keyword>
<feature type="region of interest" description="Disordered" evidence="2">
    <location>
        <begin position="105"/>
        <end position="153"/>
    </location>
</feature>
<evidence type="ECO:0000256" key="1">
    <source>
        <dbReference type="SAM" id="Coils"/>
    </source>
</evidence>
<feature type="compositionally biased region" description="Acidic residues" evidence="2">
    <location>
        <begin position="128"/>
        <end position="145"/>
    </location>
</feature>
<evidence type="ECO:0000256" key="2">
    <source>
        <dbReference type="SAM" id="MobiDB-lite"/>
    </source>
</evidence>
<feature type="compositionally biased region" description="Basic residues" evidence="2">
    <location>
        <begin position="1"/>
        <end position="12"/>
    </location>
</feature>
<feature type="coiled-coil region" evidence="1">
    <location>
        <begin position="198"/>
        <end position="342"/>
    </location>
</feature>